<evidence type="ECO:0000313" key="3">
    <source>
        <dbReference type="EMBL" id="AXR05545.1"/>
    </source>
</evidence>
<organism evidence="3 4">
    <name type="scientific">Salinimonas sediminis</name>
    <dbReference type="NCBI Taxonomy" id="2303538"/>
    <lineage>
        <taxon>Bacteria</taxon>
        <taxon>Pseudomonadati</taxon>
        <taxon>Pseudomonadota</taxon>
        <taxon>Gammaproteobacteria</taxon>
        <taxon>Alteromonadales</taxon>
        <taxon>Alteromonadaceae</taxon>
        <taxon>Alteromonas/Salinimonas group</taxon>
        <taxon>Salinimonas</taxon>
    </lineage>
</organism>
<keyword evidence="4" id="KW-1185">Reference proteome</keyword>
<protein>
    <submittedName>
        <fullName evidence="3">Sorbosone dehydrogenase family protein</fullName>
    </submittedName>
</protein>
<dbReference type="KEGG" id="salm:D0Y50_03650"/>
<dbReference type="OrthoDB" id="9770043at2"/>
<evidence type="ECO:0000259" key="2">
    <source>
        <dbReference type="Pfam" id="PF22807"/>
    </source>
</evidence>
<sequence>MKNKPFTVLVACMLASSANAQVAVEPDNGYAPGDKVPLPKPFATASAERRTKVIGWPEGQAPTVPEGFVVKRFATDLEHPRWIYVLPNSDVLIAEANDAEKGSADRITLLRDTNNDGEADERHVFLEQGLQQPFGMTLLGDDFYVANTNNITRYPYTAGANTIDKPGTVIHDIPADGYNHHWTRNIEVTASGEQLLLTIGSSSNVGEHGMDKEARRAKIFTLEPDGSNETVLASGIRNPNGLDYNPVTGQLWAAVNERDELGDNLVPDYVTSIKPGGFYGWPYKYYGEHIDPRWQERMPEEAAKTPLIPDIAVGSHTATLDLEFYEGKTFPQRYHNGLFAAQHGSWNRAKYNGYRIIFMPFEDGQPTGEIEEFMGGFLKSSETDEAYGRPSAVREMPNGMLLIADDDANTIWSVQYQP</sequence>
<dbReference type="PANTHER" id="PTHR33546:SF1">
    <property type="entry name" value="LARGE, MULTIFUNCTIONAL SECRETED PROTEIN"/>
    <property type="match status" value="1"/>
</dbReference>
<keyword evidence="1" id="KW-0732">Signal</keyword>
<evidence type="ECO:0000256" key="1">
    <source>
        <dbReference type="SAM" id="SignalP"/>
    </source>
</evidence>
<dbReference type="SUPFAM" id="SSF50952">
    <property type="entry name" value="Soluble quinoprotein glucose dehydrogenase"/>
    <property type="match status" value="1"/>
</dbReference>
<dbReference type="InterPro" id="IPR011041">
    <property type="entry name" value="Quinoprot_gluc/sorb_DH_b-prop"/>
</dbReference>
<reference evidence="3 4" key="1">
    <citation type="submission" date="2018-08" db="EMBL/GenBank/DDBJ databases">
        <title>Salinimonas sediminis sp. nov., a piezophilic bacterium isolated from a deep-sea sediment sample from the New Britain Trench.</title>
        <authorList>
            <person name="Cao J."/>
        </authorList>
    </citation>
    <scope>NUCLEOTIDE SEQUENCE [LARGE SCALE GENOMIC DNA]</scope>
    <source>
        <strain evidence="3 4">N102</strain>
    </source>
</reference>
<dbReference type="RefSeq" id="WP_117315553.1">
    <property type="nucleotide sequence ID" value="NZ_CP031769.1"/>
</dbReference>
<dbReference type="InterPro" id="IPR054539">
    <property type="entry name" value="Beta-prop_PDH"/>
</dbReference>
<dbReference type="PANTHER" id="PTHR33546">
    <property type="entry name" value="LARGE, MULTIFUNCTIONAL SECRETED PROTEIN-RELATED"/>
    <property type="match status" value="1"/>
</dbReference>
<dbReference type="Gene3D" id="2.120.10.30">
    <property type="entry name" value="TolB, C-terminal domain"/>
    <property type="match status" value="1"/>
</dbReference>
<dbReference type="AlphaFoldDB" id="A0A346NJ38"/>
<proteinExistence type="predicted"/>
<dbReference type="Pfam" id="PF22807">
    <property type="entry name" value="TrAA12"/>
    <property type="match status" value="2"/>
</dbReference>
<evidence type="ECO:0000313" key="4">
    <source>
        <dbReference type="Proteomes" id="UP000262073"/>
    </source>
</evidence>
<feature type="signal peptide" evidence="1">
    <location>
        <begin position="1"/>
        <end position="20"/>
    </location>
</feature>
<accession>A0A346NJ38</accession>
<dbReference type="EMBL" id="CP031769">
    <property type="protein sequence ID" value="AXR05545.1"/>
    <property type="molecule type" value="Genomic_DNA"/>
</dbReference>
<gene>
    <name evidence="3" type="ORF">D0Y50_03650</name>
</gene>
<feature type="chain" id="PRO_5016906162" evidence="1">
    <location>
        <begin position="21"/>
        <end position="418"/>
    </location>
</feature>
<dbReference type="InterPro" id="IPR011042">
    <property type="entry name" value="6-blade_b-propeller_TolB-like"/>
</dbReference>
<name>A0A346NJ38_9ALTE</name>
<feature type="domain" description="Pyrroloquinoline quinone-dependent pyranose dehydrogenase beta-propeller" evidence="2">
    <location>
        <begin position="308"/>
        <end position="416"/>
    </location>
</feature>
<dbReference type="Proteomes" id="UP000262073">
    <property type="component" value="Chromosome"/>
</dbReference>
<feature type="domain" description="Pyrroloquinoline quinone-dependent pyranose dehydrogenase beta-propeller" evidence="2">
    <location>
        <begin position="62"/>
        <end position="263"/>
    </location>
</feature>